<dbReference type="EMBL" id="FNTD01000004">
    <property type="protein sequence ID" value="SEB78416.1"/>
    <property type="molecule type" value="Genomic_DNA"/>
</dbReference>
<evidence type="ECO:0000313" key="2">
    <source>
        <dbReference type="EMBL" id="SEB78416.1"/>
    </source>
</evidence>
<dbReference type="RefSeq" id="WP_079172217.1">
    <property type="nucleotide sequence ID" value="NZ_FNTD01000004.1"/>
</dbReference>
<accession>A0A1H4M5Z1</accession>
<dbReference type="GeneID" id="95509664"/>
<name>A0A1H4M5Z1_9ACTN</name>
<feature type="region of interest" description="Disordered" evidence="1">
    <location>
        <begin position="29"/>
        <end position="70"/>
    </location>
</feature>
<protein>
    <submittedName>
        <fullName evidence="2">Uncharacterized protein</fullName>
    </submittedName>
</protein>
<organism evidence="2 3">
    <name type="scientific">Streptomyces misionensis</name>
    <dbReference type="NCBI Taxonomy" id="67331"/>
    <lineage>
        <taxon>Bacteria</taxon>
        <taxon>Bacillati</taxon>
        <taxon>Actinomycetota</taxon>
        <taxon>Actinomycetes</taxon>
        <taxon>Kitasatosporales</taxon>
        <taxon>Streptomycetaceae</taxon>
        <taxon>Streptomyces</taxon>
    </lineage>
</organism>
<dbReference type="Proteomes" id="UP000182375">
    <property type="component" value="Unassembled WGS sequence"/>
</dbReference>
<dbReference type="AlphaFoldDB" id="A0A1H4M5Z1"/>
<sequence>MLIVIAMLLLPALALLLVVMDRVEDWLPAASSGPRHTRGRRHLRLVPGEVSDSPSRPATVEAPERRAHAA</sequence>
<evidence type="ECO:0000313" key="3">
    <source>
        <dbReference type="Proteomes" id="UP000182375"/>
    </source>
</evidence>
<proteinExistence type="predicted"/>
<feature type="compositionally biased region" description="Basic residues" evidence="1">
    <location>
        <begin position="35"/>
        <end position="44"/>
    </location>
</feature>
<reference evidence="2 3" key="1">
    <citation type="submission" date="2016-10" db="EMBL/GenBank/DDBJ databases">
        <authorList>
            <person name="de Groot N.N."/>
        </authorList>
    </citation>
    <scope>NUCLEOTIDE SEQUENCE [LARGE SCALE GENOMIC DNA]</scope>
    <source>
        <strain evidence="2 3">DSM 40306</strain>
    </source>
</reference>
<evidence type="ECO:0000256" key="1">
    <source>
        <dbReference type="SAM" id="MobiDB-lite"/>
    </source>
</evidence>
<gene>
    <name evidence="2" type="ORF">SAMN04490357_0379</name>
</gene>